<keyword evidence="4" id="KW-0378">Hydrolase</keyword>
<organism evidence="4 5">
    <name type="scientific">Saliniradius amylolyticus</name>
    <dbReference type="NCBI Taxonomy" id="2183582"/>
    <lineage>
        <taxon>Bacteria</taxon>
        <taxon>Pseudomonadati</taxon>
        <taxon>Pseudomonadota</taxon>
        <taxon>Gammaproteobacteria</taxon>
        <taxon>Alteromonadales</taxon>
        <taxon>Alteromonadaceae</taxon>
        <taxon>Saliniradius</taxon>
    </lineage>
</organism>
<evidence type="ECO:0000256" key="1">
    <source>
        <dbReference type="SAM" id="SignalP"/>
    </source>
</evidence>
<dbReference type="PANTHER" id="PTHR42915:SF1">
    <property type="entry name" value="PEPTIDOGLYCAN BETA-N-ACETYLMURAMIDASE NAMZ"/>
    <property type="match status" value="1"/>
</dbReference>
<dbReference type="KEGG" id="salh:HMF8227_02655"/>
<feature type="domain" description="Peptidoglycan beta-N-acetylmuramidase NamZ N-terminal" evidence="2">
    <location>
        <begin position="57"/>
        <end position="255"/>
    </location>
</feature>
<dbReference type="AlphaFoldDB" id="A0A2S2E834"/>
<reference evidence="4 5" key="1">
    <citation type="submission" date="2018-05" db="EMBL/GenBank/DDBJ databases">
        <title>Salinimonas sp. HMF8227 Genome sequencing and assembly.</title>
        <authorList>
            <person name="Kang H."/>
            <person name="Kang J."/>
            <person name="Cha I."/>
            <person name="Kim H."/>
            <person name="Joh K."/>
        </authorList>
    </citation>
    <scope>NUCLEOTIDE SEQUENCE [LARGE SCALE GENOMIC DNA]</scope>
    <source>
        <strain evidence="4 5">HMF8227</strain>
    </source>
</reference>
<dbReference type="PIRSF" id="PIRSF016719">
    <property type="entry name" value="UCP016719"/>
    <property type="match status" value="1"/>
</dbReference>
<dbReference type="Pfam" id="PF20732">
    <property type="entry name" value="NamZ_C"/>
    <property type="match status" value="1"/>
</dbReference>
<dbReference type="RefSeq" id="WP_109340627.1">
    <property type="nucleotide sequence ID" value="NZ_CP029347.1"/>
</dbReference>
<dbReference type="Gene3D" id="3.90.1150.140">
    <property type="match status" value="1"/>
</dbReference>
<dbReference type="InterPro" id="IPR008302">
    <property type="entry name" value="NamZ"/>
</dbReference>
<keyword evidence="5" id="KW-1185">Reference proteome</keyword>
<accession>A0A2S2E834</accession>
<keyword evidence="1" id="KW-0732">Signal</keyword>
<feature type="domain" description="Peptidoglycan beta-N-acetylmuramidase NamZ C-terminal" evidence="3">
    <location>
        <begin position="260"/>
        <end position="402"/>
    </location>
</feature>
<dbReference type="GO" id="GO:0004563">
    <property type="term" value="F:beta-N-acetylhexosaminidase activity"/>
    <property type="evidence" value="ECO:0007669"/>
    <property type="project" value="UniProtKB-EC"/>
</dbReference>
<dbReference type="OrthoDB" id="9801061at2"/>
<proteinExistence type="predicted"/>
<dbReference type="Proteomes" id="UP000245728">
    <property type="component" value="Chromosome"/>
</dbReference>
<dbReference type="Gene3D" id="3.40.50.12170">
    <property type="entry name" value="Uncharacterised protein PF07075, DUF1343"/>
    <property type="match status" value="1"/>
</dbReference>
<dbReference type="InterPro" id="IPR048503">
    <property type="entry name" value="NamZ_C"/>
</dbReference>
<dbReference type="PANTHER" id="PTHR42915">
    <property type="entry name" value="HYPOTHETICAL 460 KDA PROTEIN IN FEUA-SIGW INTERGENIC REGION [PRECURSOR]"/>
    <property type="match status" value="1"/>
</dbReference>
<dbReference type="EMBL" id="CP029347">
    <property type="protein sequence ID" value="AWL13107.1"/>
    <property type="molecule type" value="Genomic_DNA"/>
</dbReference>
<sequence>MNYAGLFIALLVTTVLSACGQNGQTPAKSGAPEQPEPIVVGAERTQSYLPQLQGKRVGMVVNQTSMVGQQHLVDKLLAEGVEVRRIFAPEHGFRGDHDAGAKVESGVDHKTGIELYSIYGKTRKPEPEALVDLDVILFDIQDVGVRFYTYISSMHYVMEAAAEAGVAFMVLDRPNPNGDYVDGPVLEPEYQSFVGMHPIPLVHGMTVAELAQMIQGEGWLDTDKSLDLTVVPVANYQREMEYPLPVKPSPNLPNYSSIRLYPTLGFFEATPVSIGRGTDFPFQVIGHDKHYVTDAEPAFAFTPRSIPGVSTHPKLEGVKALGMDLRGHKPGSIRLDILLSWYQAFEQAEETFFTRKAWMDKLSGTDKLRLAIVNGKTEQEIRTQWAEGLTRFKRQRQPYLLYP</sequence>
<dbReference type="GO" id="GO:0033922">
    <property type="term" value="F:peptidoglycan beta-N-acetylmuramidase activity"/>
    <property type="evidence" value="ECO:0007669"/>
    <property type="project" value="InterPro"/>
</dbReference>
<protein>
    <submittedName>
        <fullName evidence="4">Beta-N-acetylhexosaminidase</fullName>
        <ecNumber evidence="4">3.2.1.52</ecNumber>
    </submittedName>
</protein>
<keyword evidence="4" id="KW-0326">Glycosidase</keyword>
<feature type="chain" id="PRO_5015740718" evidence="1">
    <location>
        <begin position="21"/>
        <end position="403"/>
    </location>
</feature>
<dbReference type="EC" id="3.2.1.52" evidence="4"/>
<gene>
    <name evidence="4" type="primary">nagZ</name>
    <name evidence="4" type="ORF">HMF8227_02655</name>
</gene>
<dbReference type="InterPro" id="IPR048502">
    <property type="entry name" value="NamZ_N"/>
</dbReference>
<evidence type="ECO:0000313" key="4">
    <source>
        <dbReference type="EMBL" id="AWL13107.1"/>
    </source>
</evidence>
<evidence type="ECO:0000259" key="3">
    <source>
        <dbReference type="Pfam" id="PF20732"/>
    </source>
</evidence>
<name>A0A2S2E834_9ALTE</name>
<evidence type="ECO:0000313" key="5">
    <source>
        <dbReference type="Proteomes" id="UP000245728"/>
    </source>
</evidence>
<evidence type="ECO:0000259" key="2">
    <source>
        <dbReference type="Pfam" id="PF07075"/>
    </source>
</evidence>
<feature type="signal peptide" evidence="1">
    <location>
        <begin position="1"/>
        <end position="20"/>
    </location>
</feature>
<dbReference type="Pfam" id="PF07075">
    <property type="entry name" value="NamZ_N"/>
    <property type="match status" value="1"/>
</dbReference>